<dbReference type="PANTHER" id="PTHR43513:SF3">
    <property type="entry name" value="DIHYDROOROTATE DEHYDROGENASE B (NAD(+)), ELECTRON TRANSFER SUBUNIT-RELATED"/>
    <property type="match status" value="1"/>
</dbReference>
<protein>
    <submittedName>
        <fullName evidence="14">Dihydroorotate dehydrogenase electron transfer subunit</fullName>
    </submittedName>
</protein>
<dbReference type="SUPFAM" id="SSF63380">
    <property type="entry name" value="Riboflavin synthase domain-like"/>
    <property type="match status" value="1"/>
</dbReference>
<dbReference type="RefSeq" id="WP_257532380.1">
    <property type="nucleotide sequence ID" value="NZ_JANKAS010000012.1"/>
</dbReference>
<dbReference type="PANTHER" id="PTHR43513">
    <property type="entry name" value="DIHYDROOROTATE DEHYDROGENASE B (NAD(+)), ELECTRON TRANSFER SUBUNIT"/>
    <property type="match status" value="1"/>
</dbReference>
<organism evidence="14 15">
    <name type="scientific">Irregularibacter muris</name>
    <dbReference type="NCBI Taxonomy" id="1796619"/>
    <lineage>
        <taxon>Bacteria</taxon>
        <taxon>Bacillati</taxon>
        <taxon>Bacillota</taxon>
        <taxon>Clostridia</taxon>
        <taxon>Eubacteriales</taxon>
        <taxon>Eubacteriaceae</taxon>
        <taxon>Irregularibacter</taxon>
    </lineage>
</organism>
<dbReference type="Gene3D" id="2.40.30.10">
    <property type="entry name" value="Translation factors"/>
    <property type="match status" value="1"/>
</dbReference>
<keyword evidence="6 11" id="KW-0274">FAD</keyword>
<feature type="binding site" evidence="11">
    <location>
        <begin position="51"/>
        <end position="54"/>
    </location>
    <ligand>
        <name>FAD</name>
        <dbReference type="ChEBI" id="CHEBI:57692"/>
    </ligand>
</feature>
<dbReference type="AlphaFoldDB" id="A0AAE3L0D4"/>
<dbReference type="InterPro" id="IPR050353">
    <property type="entry name" value="PyrK_electron_transfer"/>
</dbReference>
<comment type="cofactor">
    <cofactor evidence="11">
        <name>FAD</name>
        <dbReference type="ChEBI" id="CHEBI:57692"/>
    </cofactor>
    <text evidence="11">Binds 1 FAD per subunit.</text>
</comment>
<dbReference type="InterPro" id="IPR019480">
    <property type="entry name" value="Dihydroorotate_DH_Fe-S-bd"/>
</dbReference>
<feature type="binding site" evidence="11">
    <location>
        <begin position="75"/>
        <end position="76"/>
    </location>
    <ligand>
        <name>FAD</name>
        <dbReference type="ChEBI" id="CHEBI:57692"/>
    </ligand>
</feature>
<comment type="caution">
    <text evidence="14">The sequence shown here is derived from an EMBL/GenBank/DDBJ whole genome shotgun (WGS) entry which is preliminary data.</text>
</comment>
<feature type="binding site" evidence="11">
    <location>
        <begin position="68"/>
        <end position="70"/>
    </location>
    <ligand>
        <name>FAD</name>
        <dbReference type="ChEBI" id="CHEBI:57692"/>
    </ligand>
</feature>
<dbReference type="InterPro" id="IPR037117">
    <property type="entry name" value="Dihydroorotate_DH_ele_sf"/>
</dbReference>
<evidence type="ECO:0000256" key="9">
    <source>
        <dbReference type="ARBA" id="ARBA00023014"/>
    </source>
</evidence>
<dbReference type="InterPro" id="IPR012165">
    <property type="entry name" value="Cyt_c3_hydrogenase_gsu"/>
</dbReference>
<dbReference type="InterPro" id="IPR017927">
    <property type="entry name" value="FAD-bd_FR_type"/>
</dbReference>
<feature type="binding site" evidence="12">
    <location>
        <position position="217"/>
    </location>
    <ligand>
        <name>[2Fe-2S] cluster</name>
        <dbReference type="ChEBI" id="CHEBI:190135"/>
    </ligand>
</feature>
<feature type="binding site" evidence="12">
    <location>
        <position position="222"/>
    </location>
    <ligand>
        <name>[2Fe-2S] cluster</name>
        <dbReference type="ChEBI" id="CHEBI:190135"/>
    </ligand>
</feature>
<reference evidence="14" key="1">
    <citation type="submission" date="2022-07" db="EMBL/GenBank/DDBJ databases">
        <title>Enhanced cultured diversity of the mouse gut microbiota enables custom-made synthetic communities.</title>
        <authorList>
            <person name="Afrizal A."/>
        </authorList>
    </citation>
    <scope>NUCLEOTIDE SEQUENCE</scope>
    <source>
        <strain evidence="14">DSM 28593</strain>
    </source>
</reference>
<sequence length="257" mass="28869">MEEWLRVKSHRQIGNKIFCMAMESSKISQMAHSGQFIHLLCGKEYGALLRRPFSLSSIDKKKQEISIIYRVQGKGTQSLCRMEEGDKIHALGPLGQGFFLNPTYKNIAVVGGGMGIAPLMEIIKYYGGRARVYLGFGEQPIEIEEIKKYTGEISITVEKGNLGKKGFVTAGLAEQWKEKPPEIVYSCGPRSMMKEVASICEKLDISCQVSMEERMGCGVGACLVCSCKTKKKDQKNLYSRVCKEGPVYWREEVIWDE</sequence>
<evidence type="ECO:0000256" key="5">
    <source>
        <dbReference type="ARBA" id="ARBA00022723"/>
    </source>
</evidence>
<evidence type="ECO:0000256" key="6">
    <source>
        <dbReference type="ARBA" id="ARBA00022827"/>
    </source>
</evidence>
<dbReference type="InterPro" id="IPR017938">
    <property type="entry name" value="Riboflavin_synthase-like_b-brl"/>
</dbReference>
<feature type="binding site" evidence="12">
    <location>
        <position position="242"/>
    </location>
    <ligand>
        <name>[2Fe-2S] cluster</name>
        <dbReference type="ChEBI" id="CHEBI:190135"/>
    </ligand>
</feature>
<evidence type="ECO:0000256" key="8">
    <source>
        <dbReference type="ARBA" id="ARBA00023004"/>
    </source>
</evidence>
<keyword evidence="15" id="KW-1185">Reference proteome</keyword>
<keyword evidence="4 12" id="KW-0001">2Fe-2S</keyword>
<evidence type="ECO:0000256" key="1">
    <source>
        <dbReference type="ARBA" id="ARBA00006422"/>
    </source>
</evidence>
<dbReference type="SUPFAM" id="SSF52343">
    <property type="entry name" value="Ferredoxin reductase-like, C-terminal NADP-linked domain"/>
    <property type="match status" value="1"/>
</dbReference>
<comment type="cofactor">
    <cofactor evidence="12">
        <name>[2Fe-2S] cluster</name>
        <dbReference type="ChEBI" id="CHEBI:190135"/>
    </cofactor>
    <text evidence="12">Binds 1 [2Fe-2S] cluster per subunit.</text>
</comment>
<feature type="domain" description="FAD-binding FR-type" evidence="13">
    <location>
        <begin position="1"/>
        <end position="100"/>
    </location>
</feature>
<keyword evidence="9 12" id="KW-0411">Iron-sulfur</keyword>
<dbReference type="GO" id="GO:0016491">
    <property type="term" value="F:oxidoreductase activity"/>
    <property type="evidence" value="ECO:0007669"/>
    <property type="project" value="InterPro"/>
</dbReference>
<evidence type="ECO:0000256" key="4">
    <source>
        <dbReference type="ARBA" id="ARBA00022714"/>
    </source>
</evidence>
<comment type="cofactor">
    <cofactor evidence="10">
        <name>[2Fe-2S] cluster</name>
        <dbReference type="ChEBI" id="CHEBI:190135"/>
    </cofactor>
</comment>
<name>A0AAE3L0D4_9FIRM</name>
<evidence type="ECO:0000256" key="2">
    <source>
        <dbReference type="ARBA" id="ARBA00022448"/>
    </source>
</evidence>
<evidence type="ECO:0000256" key="10">
    <source>
        <dbReference type="ARBA" id="ARBA00034078"/>
    </source>
</evidence>
<keyword evidence="5 12" id="KW-0479">Metal-binding</keyword>
<keyword evidence="8 12" id="KW-0408">Iron</keyword>
<dbReference type="Pfam" id="PF10418">
    <property type="entry name" value="DHODB_Fe-S_bind"/>
    <property type="match status" value="1"/>
</dbReference>
<evidence type="ECO:0000313" key="14">
    <source>
        <dbReference type="EMBL" id="MCR1899732.1"/>
    </source>
</evidence>
<dbReference type="EMBL" id="JANKAS010000012">
    <property type="protein sequence ID" value="MCR1899732.1"/>
    <property type="molecule type" value="Genomic_DNA"/>
</dbReference>
<evidence type="ECO:0000256" key="3">
    <source>
        <dbReference type="ARBA" id="ARBA00022630"/>
    </source>
</evidence>
<dbReference type="InterPro" id="IPR039261">
    <property type="entry name" value="FNR_nucleotide-bd"/>
</dbReference>
<keyword evidence="7" id="KW-0249">Electron transport</keyword>
<dbReference type="PIRSF" id="PIRSF006816">
    <property type="entry name" value="Cyc3_hyd_g"/>
    <property type="match status" value="1"/>
</dbReference>
<dbReference type="GO" id="GO:0050660">
    <property type="term" value="F:flavin adenine dinucleotide binding"/>
    <property type="evidence" value="ECO:0007669"/>
    <property type="project" value="InterPro"/>
</dbReference>
<evidence type="ECO:0000259" key="13">
    <source>
        <dbReference type="PROSITE" id="PS51384"/>
    </source>
</evidence>
<evidence type="ECO:0000256" key="7">
    <source>
        <dbReference type="ARBA" id="ARBA00022982"/>
    </source>
</evidence>
<keyword evidence="3 11" id="KW-0285">Flavoprotein</keyword>
<dbReference type="GO" id="GO:0051537">
    <property type="term" value="F:2 iron, 2 sulfur cluster binding"/>
    <property type="evidence" value="ECO:0007669"/>
    <property type="project" value="UniProtKB-KW"/>
</dbReference>
<dbReference type="GO" id="GO:0046872">
    <property type="term" value="F:metal ion binding"/>
    <property type="evidence" value="ECO:0007669"/>
    <property type="project" value="UniProtKB-KW"/>
</dbReference>
<keyword evidence="2" id="KW-0813">Transport</keyword>
<proteinExistence type="inferred from homology"/>
<evidence type="ECO:0000313" key="15">
    <source>
        <dbReference type="Proteomes" id="UP001205748"/>
    </source>
</evidence>
<gene>
    <name evidence="14" type="ORF">NSA47_12165</name>
</gene>
<dbReference type="Proteomes" id="UP001205748">
    <property type="component" value="Unassembled WGS sequence"/>
</dbReference>
<dbReference type="Gene3D" id="2.10.240.10">
    <property type="entry name" value="Dihydroorotate dehydrogenase, electron transfer subunit"/>
    <property type="match status" value="1"/>
</dbReference>
<dbReference type="GO" id="GO:0006221">
    <property type="term" value="P:pyrimidine nucleotide biosynthetic process"/>
    <property type="evidence" value="ECO:0007669"/>
    <property type="project" value="InterPro"/>
</dbReference>
<accession>A0AAE3L0D4</accession>
<evidence type="ECO:0000256" key="11">
    <source>
        <dbReference type="PIRSR" id="PIRSR006816-1"/>
    </source>
</evidence>
<dbReference type="PROSITE" id="PS51384">
    <property type="entry name" value="FAD_FR"/>
    <property type="match status" value="1"/>
</dbReference>
<evidence type="ECO:0000256" key="12">
    <source>
        <dbReference type="PIRSR" id="PIRSR006816-2"/>
    </source>
</evidence>
<comment type="similarity">
    <text evidence="1">Belongs to the PyrK family.</text>
</comment>
<feature type="binding site" evidence="12">
    <location>
        <position position="225"/>
    </location>
    <ligand>
        <name>[2Fe-2S] cluster</name>
        <dbReference type="ChEBI" id="CHEBI:190135"/>
    </ligand>
</feature>
<dbReference type="Gene3D" id="3.40.50.80">
    <property type="entry name" value="Nucleotide-binding domain of ferredoxin-NADP reductase (FNR) module"/>
    <property type="match status" value="1"/>
</dbReference>
<dbReference type="CDD" id="cd06218">
    <property type="entry name" value="DHOD_e_trans"/>
    <property type="match status" value="1"/>
</dbReference>